<sequence>MAVAILAFSYLLYRTASDQQGAIALNARHNAEVASRQTAAEIKANCQTARVAPERVDCENSAYQQAEATEREIEDLKAQQIMALWTRYMGLAAIVGTTFGILGVGLVFVTFQETRRTAEIAEKNFQAFAKIEAGAVIVKFAATPTFFRENGKMWMRFGLKCVNIGRSAVAVGAVEIEGLDKAYYGFISKIDGDEPFGGTNKICVDGKDLIRGYIEYSNQVEMSTRRRFVMRLTLADIPGGCKVSLFTGGILRKGDPNYDKPFYKH</sequence>
<proteinExistence type="predicted"/>
<dbReference type="RefSeq" id="WP_127612541.1">
    <property type="nucleotide sequence ID" value="NZ_RXOL01000003.1"/>
</dbReference>
<organism evidence="2 3">
    <name type="scientific">Croceicoccus ponticola</name>
    <dbReference type="NCBI Taxonomy" id="2217664"/>
    <lineage>
        <taxon>Bacteria</taxon>
        <taxon>Pseudomonadati</taxon>
        <taxon>Pseudomonadota</taxon>
        <taxon>Alphaproteobacteria</taxon>
        <taxon>Sphingomonadales</taxon>
        <taxon>Erythrobacteraceae</taxon>
        <taxon>Croceicoccus</taxon>
    </lineage>
</organism>
<reference evidence="2 3" key="1">
    <citation type="submission" date="2018-12" db="EMBL/GenBank/DDBJ databases">
        <title>Croceicoccus ponticola sp. nov., a lipolytic bacterium isolated from seawater.</title>
        <authorList>
            <person name="Yoon J.-H."/>
        </authorList>
    </citation>
    <scope>NUCLEOTIDE SEQUENCE [LARGE SCALE GENOMIC DNA]</scope>
    <source>
        <strain evidence="2 3">GM-16</strain>
    </source>
</reference>
<gene>
    <name evidence="2" type="ORF">EKN06_08820</name>
</gene>
<dbReference type="Proteomes" id="UP000283003">
    <property type="component" value="Unassembled WGS sequence"/>
</dbReference>
<evidence type="ECO:0000313" key="3">
    <source>
        <dbReference type="Proteomes" id="UP000283003"/>
    </source>
</evidence>
<keyword evidence="1" id="KW-0472">Membrane</keyword>
<accession>A0A437GXD8</accession>
<comment type="caution">
    <text evidence="2">The sequence shown here is derived from an EMBL/GenBank/DDBJ whole genome shotgun (WGS) entry which is preliminary data.</text>
</comment>
<keyword evidence="3" id="KW-1185">Reference proteome</keyword>
<protein>
    <submittedName>
        <fullName evidence="2">Uncharacterized protein</fullName>
    </submittedName>
</protein>
<name>A0A437GXD8_9SPHN</name>
<keyword evidence="1" id="KW-0812">Transmembrane</keyword>
<dbReference type="EMBL" id="RXOL01000003">
    <property type="protein sequence ID" value="RVQ67029.1"/>
    <property type="molecule type" value="Genomic_DNA"/>
</dbReference>
<keyword evidence="1" id="KW-1133">Transmembrane helix</keyword>
<evidence type="ECO:0000256" key="1">
    <source>
        <dbReference type="SAM" id="Phobius"/>
    </source>
</evidence>
<feature type="transmembrane region" description="Helical" evidence="1">
    <location>
        <begin position="88"/>
        <end position="111"/>
    </location>
</feature>
<evidence type="ECO:0000313" key="2">
    <source>
        <dbReference type="EMBL" id="RVQ67029.1"/>
    </source>
</evidence>
<dbReference type="AlphaFoldDB" id="A0A437GXD8"/>